<dbReference type="InterPro" id="IPR000515">
    <property type="entry name" value="MetI-like"/>
</dbReference>
<keyword evidence="6 8" id="KW-1133">Transmembrane helix</keyword>
<evidence type="ECO:0000313" key="10">
    <source>
        <dbReference type="EMBL" id="RPE72919.1"/>
    </source>
</evidence>
<evidence type="ECO:0000256" key="2">
    <source>
        <dbReference type="ARBA" id="ARBA00022448"/>
    </source>
</evidence>
<feature type="transmembrane region" description="Helical" evidence="8">
    <location>
        <begin position="187"/>
        <end position="209"/>
    </location>
</feature>
<feature type="transmembrane region" description="Helical" evidence="8">
    <location>
        <begin position="242"/>
        <end position="265"/>
    </location>
</feature>
<sequence>MSVFHRDRHAGQRIRLATWVWVTPITLLTLAPILALLGAFARPAPDIWAHLGRHVLPELWGHTAALALGVGAGVLAAGVPAAALTALCQFPGRRFFVWALLLPMSLPAYVGAFVWIGWLDFSAPLPTWLRTHFGIAAPPIRSAAGAVLVLTLALYPYVYLSAYAALRAQGVRLMEAAQTLGHSRLQGFGRVALPMALPAISAGLLLVWMETLADFGTVAAFNYNTFTTAIYKTWFALQSINAAAQLAAILIALALAAALGQAALVRRQARMGTTRMTAPGALVALRGWRAAMASIYCGLLWLLAFAAPMAQLLIWAIRVMAQDLDARYVGFALHSLALSAAGALLVVGTALALAYAARLQTSPALIVAQRLATMGYALPGAVLAVGTVWCLTWLDHRIADALDLNRLLLSNTLAALLLAYLVRFLAVGYGPIEAGLQGISRSMDEAARILGEGTLGRLRRVHLPLLRGTLATAAALAFVDLMKELPITLMTRPFGWDTLAVRVFEMTSEGEWERAALPAVAIALVGLLPVFLLIRQTDARH</sequence>
<evidence type="ECO:0000256" key="1">
    <source>
        <dbReference type="ARBA" id="ARBA00004429"/>
    </source>
</evidence>
<comment type="caution">
    <text evidence="10">The sequence shown here is derived from an EMBL/GenBank/DDBJ whole genome shotgun (WGS) entry which is preliminary data.</text>
</comment>
<dbReference type="SUPFAM" id="SSF161098">
    <property type="entry name" value="MetI-like"/>
    <property type="match status" value="2"/>
</dbReference>
<comment type="similarity">
    <text evidence="8">Belongs to the binding-protein-dependent transport system permease family.</text>
</comment>
<keyword evidence="2 8" id="KW-0813">Transport</keyword>
<dbReference type="Gene3D" id="1.10.3720.10">
    <property type="entry name" value="MetI-like"/>
    <property type="match status" value="2"/>
</dbReference>
<dbReference type="InterPro" id="IPR035906">
    <property type="entry name" value="MetI-like_sf"/>
</dbReference>
<feature type="transmembrane region" description="Helical" evidence="8">
    <location>
        <begin position="95"/>
        <end position="118"/>
    </location>
</feature>
<feature type="domain" description="ABC transmembrane type-1" evidence="9">
    <location>
        <begin position="60"/>
        <end position="259"/>
    </location>
</feature>
<dbReference type="Proteomes" id="UP000272193">
    <property type="component" value="Unassembled WGS sequence"/>
</dbReference>
<accession>A0A3N4UZD1</accession>
<keyword evidence="5 8" id="KW-0812">Transmembrane</keyword>
<reference evidence="10 11" key="1">
    <citation type="submission" date="2018-11" db="EMBL/GenBank/DDBJ databases">
        <title>Genomic Encyclopedia of Type Strains, Phase IV (KMG-IV): sequencing the most valuable type-strain genomes for metagenomic binning, comparative biology and taxonomic classification.</title>
        <authorList>
            <person name="Goeker M."/>
        </authorList>
    </citation>
    <scope>NUCLEOTIDE SEQUENCE [LARGE SCALE GENOMIC DNA]</scope>
    <source>
        <strain evidence="10 11">DSM 101684</strain>
    </source>
</reference>
<gene>
    <name evidence="10" type="ORF">EDC62_0627</name>
</gene>
<dbReference type="GO" id="GO:0055085">
    <property type="term" value="P:transmembrane transport"/>
    <property type="evidence" value="ECO:0007669"/>
    <property type="project" value="InterPro"/>
</dbReference>
<dbReference type="CDD" id="cd06261">
    <property type="entry name" value="TM_PBP2"/>
    <property type="match status" value="1"/>
</dbReference>
<feature type="transmembrane region" description="Helical" evidence="8">
    <location>
        <begin position="16"/>
        <end position="40"/>
    </location>
</feature>
<feature type="transmembrane region" description="Helical" evidence="8">
    <location>
        <begin position="295"/>
        <end position="317"/>
    </location>
</feature>
<feature type="transmembrane region" description="Helical" evidence="8">
    <location>
        <begin position="60"/>
        <end position="83"/>
    </location>
</feature>
<feature type="transmembrane region" description="Helical" evidence="8">
    <location>
        <begin position="143"/>
        <end position="166"/>
    </location>
</feature>
<evidence type="ECO:0000259" key="9">
    <source>
        <dbReference type="PROSITE" id="PS50928"/>
    </source>
</evidence>
<dbReference type="GO" id="GO:0005886">
    <property type="term" value="C:plasma membrane"/>
    <property type="evidence" value="ECO:0007669"/>
    <property type="project" value="UniProtKB-SubCell"/>
</dbReference>
<feature type="transmembrane region" description="Helical" evidence="8">
    <location>
        <begin position="414"/>
        <end position="432"/>
    </location>
</feature>
<protein>
    <submittedName>
        <fullName evidence="10">Iron(III) transport system permease protein</fullName>
    </submittedName>
</protein>
<keyword evidence="3" id="KW-1003">Cell membrane</keyword>
<evidence type="ECO:0000256" key="3">
    <source>
        <dbReference type="ARBA" id="ARBA00022475"/>
    </source>
</evidence>
<name>A0A3N4UZD1_9BURK</name>
<feature type="transmembrane region" description="Helical" evidence="8">
    <location>
        <begin position="376"/>
        <end position="394"/>
    </location>
</feature>
<evidence type="ECO:0000256" key="6">
    <source>
        <dbReference type="ARBA" id="ARBA00022989"/>
    </source>
</evidence>
<evidence type="ECO:0000256" key="5">
    <source>
        <dbReference type="ARBA" id="ARBA00022692"/>
    </source>
</evidence>
<dbReference type="PROSITE" id="PS50928">
    <property type="entry name" value="ABC_TM1"/>
    <property type="match status" value="2"/>
</dbReference>
<feature type="domain" description="ABC transmembrane type-1" evidence="9">
    <location>
        <begin position="332"/>
        <end position="533"/>
    </location>
</feature>
<keyword evidence="4" id="KW-0997">Cell inner membrane</keyword>
<dbReference type="Pfam" id="PF00528">
    <property type="entry name" value="BPD_transp_1"/>
    <property type="match status" value="2"/>
</dbReference>
<dbReference type="PANTHER" id="PTHR43357">
    <property type="entry name" value="INNER MEMBRANE ABC TRANSPORTER PERMEASE PROTEIN YDCV"/>
    <property type="match status" value="1"/>
</dbReference>
<evidence type="ECO:0000256" key="4">
    <source>
        <dbReference type="ARBA" id="ARBA00022519"/>
    </source>
</evidence>
<evidence type="ECO:0000313" key="11">
    <source>
        <dbReference type="Proteomes" id="UP000272193"/>
    </source>
</evidence>
<dbReference type="RefSeq" id="WP_211330902.1">
    <property type="nucleotide sequence ID" value="NZ_RKQL01000001.1"/>
</dbReference>
<feature type="transmembrane region" description="Helical" evidence="8">
    <location>
        <begin position="329"/>
        <end position="355"/>
    </location>
</feature>
<evidence type="ECO:0000256" key="8">
    <source>
        <dbReference type="RuleBase" id="RU363032"/>
    </source>
</evidence>
<keyword evidence="7 8" id="KW-0472">Membrane</keyword>
<keyword evidence="11" id="KW-1185">Reference proteome</keyword>
<dbReference type="EMBL" id="RKQL01000001">
    <property type="protein sequence ID" value="RPE72919.1"/>
    <property type="molecule type" value="Genomic_DNA"/>
</dbReference>
<dbReference type="PANTHER" id="PTHR43357:SF3">
    <property type="entry name" value="FE(3+)-TRANSPORT SYSTEM PERMEASE PROTEIN FBPB 2"/>
    <property type="match status" value="1"/>
</dbReference>
<feature type="transmembrane region" description="Helical" evidence="8">
    <location>
        <begin position="515"/>
        <end position="534"/>
    </location>
</feature>
<proteinExistence type="inferred from homology"/>
<evidence type="ECO:0000256" key="7">
    <source>
        <dbReference type="ARBA" id="ARBA00023136"/>
    </source>
</evidence>
<feature type="transmembrane region" description="Helical" evidence="8">
    <location>
        <begin position="465"/>
        <end position="482"/>
    </location>
</feature>
<organism evidence="10 11">
    <name type="scientific">Tibeticola sediminis</name>
    <dbReference type="NCBI Taxonomy" id="1917811"/>
    <lineage>
        <taxon>Bacteria</taxon>
        <taxon>Pseudomonadati</taxon>
        <taxon>Pseudomonadota</taxon>
        <taxon>Betaproteobacteria</taxon>
        <taxon>Burkholderiales</taxon>
        <taxon>Comamonadaceae</taxon>
        <taxon>Tibeticola</taxon>
    </lineage>
</organism>
<dbReference type="AlphaFoldDB" id="A0A3N4UZD1"/>
<comment type="subcellular location">
    <subcellularLocation>
        <location evidence="1">Cell inner membrane</location>
        <topology evidence="1">Multi-pass membrane protein</topology>
    </subcellularLocation>
    <subcellularLocation>
        <location evidence="8">Cell membrane</location>
        <topology evidence="8">Multi-pass membrane protein</topology>
    </subcellularLocation>
</comment>